<dbReference type="AlphaFoldDB" id="A0A2A3JNR5"/>
<sequence length="288" mass="31152">MHPAPSLILFTTLSGLGFGLLAWLCVTLSPPEGMAALAWLALAYALCLSGLAASAMHLIRRERALKAFRQWRTSWLSREAWAALVTLLLGGGFGLSLLLGHPLLPLGWLTGLAALGTVFCTAMIYAQLKSVPRWHHGSTPALFLAYALTGGALLYGQTWPTLVLLALTAALQIWVWIDGDRRLARSGTTLASATGLGTEGSPRALFPPHTGSNYLLREMVFVVARRHLLKLRVLAVLLAFALPAALLLATAVSYFNFICLALYVAGVLLSRWLFFAEAEHVVGLYYGR</sequence>
<dbReference type="PANTHER" id="PTHR38095">
    <property type="entry name" value="ANAEROBIC DIMETHYL SULFOXIDE REDUCTASE CHAIN YNFH"/>
    <property type="match status" value="1"/>
</dbReference>
<evidence type="ECO:0000313" key="2">
    <source>
        <dbReference type="EMBL" id="MCT4373097.1"/>
    </source>
</evidence>
<evidence type="ECO:0000256" key="1">
    <source>
        <dbReference type="SAM" id="Phobius"/>
    </source>
</evidence>
<feature type="transmembrane region" description="Helical" evidence="1">
    <location>
        <begin position="229"/>
        <end position="248"/>
    </location>
</feature>
<feature type="transmembrane region" description="Helical" evidence="1">
    <location>
        <begin position="138"/>
        <end position="155"/>
    </location>
</feature>
<feature type="transmembrane region" description="Helical" evidence="1">
    <location>
        <begin position="254"/>
        <end position="274"/>
    </location>
</feature>
<dbReference type="RefSeq" id="WP_095884298.1">
    <property type="nucleotide sequence ID" value="NZ_NTHN02000068.1"/>
</dbReference>
<dbReference type="EMBL" id="NTHN01000521">
    <property type="protein sequence ID" value="PBD16851.1"/>
    <property type="molecule type" value="Genomic_DNA"/>
</dbReference>
<keyword evidence="1" id="KW-0812">Transmembrane</keyword>
<dbReference type="Proteomes" id="UP000217448">
    <property type="component" value="Unassembled WGS sequence"/>
</dbReference>
<proteinExistence type="predicted"/>
<gene>
    <name evidence="2" type="ORF">CLG85_023485</name>
    <name evidence="3" type="ORF">CLG85_23305</name>
</gene>
<keyword evidence="4" id="KW-1185">Reference proteome</keyword>
<keyword evidence="1" id="KW-0472">Membrane</keyword>
<feature type="transmembrane region" description="Helical" evidence="1">
    <location>
        <begin position="7"/>
        <end position="30"/>
    </location>
</feature>
<dbReference type="InterPro" id="IPR007059">
    <property type="entry name" value="DmsC"/>
</dbReference>
<dbReference type="EC" id="1.8.5.3" evidence="2"/>
<dbReference type="GO" id="GO:0005886">
    <property type="term" value="C:plasma membrane"/>
    <property type="evidence" value="ECO:0007669"/>
    <property type="project" value="TreeGrafter"/>
</dbReference>
<feature type="transmembrane region" description="Helical" evidence="1">
    <location>
        <begin position="161"/>
        <end position="177"/>
    </location>
</feature>
<comment type="caution">
    <text evidence="3">The sequence shown here is derived from an EMBL/GenBank/DDBJ whole genome shotgun (WGS) entry which is preliminary data.</text>
</comment>
<organism evidence="3">
    <name type="scientific">Alloyangia mangrovi</name>
    <dbReference type="NCBI Taxonomy" id="1779329"/>
    <lineage>
        <taxon>Bacteria</taxon>
        <taxon>Pseudomonadati</taxon>
        <taxon>Pseudomonadota</taxon>
        <taxon>Alphaproteobacteria</taxon>
        <taxon>Rhodobacterales</taxon>
        <taxon>Roseobacteraceae</taxon>
        <taxon>Alloyangia</taxon>
    </lineage>
</organism>
<dbReference type="Pfam" id="PF04976">
    <property type="entry name" value="DmsC"/>
    <property type="match status" value="1"/>
</dbReference>
<keyword evidence="1" id="KW-1133">Transmembrane helix</keyword>
<protein>
    <submittedName>
        <fullName evidence="3">Dibenzothiophene desulfurase</fullName>
    </submittedName>
    <submittedName>
        <fullName evidence="2">Dimethyl sulfoxide reductase anchor subunit</fullName>
        <ecNumber evidence="2">1.8.5.3</ecNumber>
    </submittedName>
</protein>
<name>A0A2A3JNR5_9RHOB</name>
<feature type="transmembrane region" description="Helical" evidence="1">
    <location>
        <begin position="106"/>
        <end position="126"/>
    </location>
</feature>
<dbReference type="OrthoDB" id="5520897at2"/>
<keyword evidence="2" id="KW-0560">Oxidoreductase</keyword>
<evidence type="ECO:0000313" key="3">
    <source>
        <dbReference type="EMBL" id="PBD16851.1"/>
    </source>
</evidence>
<feature type="transmembrane region" description="Helical" evidence="1">
    <location>
        <begin position="80"/>
        <end position="100"/>
    </location>
</feature>
<evidence type="ECO:0000313" key="4">
    <source>
        <dbReference type="Proteomes" id="UP000217448"/>
    </source>
</evidence>
<reference evidence="2" key="3">
    <citation type="submission" date="2024-05" db="EMBL/GenBank/DDBJ databases">
        <title>Yangia mangrovi SAOS 153D genome.</title>
        <authorList>
            <person name="Verma A."/>
            <person name="Pal Y."/>
            <person name="Sundharam S."/>
            <person name="Bisht B."/>
            <person name="Srinivasan K."/>
        </authorList>
    </citation>
    <scope>NUCLEOTIDE SEQUENCE</scope>
    <source>
        <strain evidence="2">SAOS 153D</strain>
    </source>
</reference>
<accession>A0A2A3JNR5</accession>
<dbReference type="GO" id="GO:0019645">
    <property type="term" value="P:anaerobic electron transport chain"/>
    <property type="evidence" value="ECO:0007669"/>
    <property type="project" value="InterPro"/>
</dbReference>
<dbReference type="PANTHER" id="PTHR38095:SF1">
    <property type="entry name" value="ANAEROBIC DIMETHYL SULFOXIDE REDUCTASE CHAIN YNFH"/>
    <property type="match status" value="1"/>
</dbReference>
<dbReference type="GO" id="GO:0009390">
    <property type="term" value="C:dimethyl sulfoxide reductase complex"/>
    <property type="evidence" value="ECO:0007669"/>
    <property type="project" value="TreeGrafter"/>
</dbReference>
<reference evidence="3" key="1">
    <citation type="submission" date="2017-09" db="EMBL/GenBank/DDBJ databases">
        <title>Yangia sp. SAOS 153D whole genome sequencing.</title>
        <authorList>
            <person name="Verma A."/>
            <person name="Krishnamurthi S."/>
        </authorList>
    </citation>
    <scope>NUCLEOTIDE SEQUENCE [LARGE SCALE GENOMIC DNA]</scope>
    <source>
        <strain evidence="3">SAOS 153D</strain>
    </source>
</reference>
<reference evidence="4" key="2">
    <citation type="submission" date="2023-07" db="EMBL/GenBank/DDBJ databases">
        <title>Yangia mangrovi SAOS 153D genome.</title>
        <authorList>
            <person name="Verma A."/>
            <person name="Pal Y."/>
            <person name="Sundharam S."/>
            <person name="Bisht B."/>
            <person name="Srinivasan K."/>
        </authorList>
    </citation>
    <scope>NUCLEOTIDE SEQUENCE [LARGE SCALE GENOMIC DNA]</scope>
    <source>
        <strain evidence="4">SAOS 153D</strain>
    </source>
</reference>
<dbReference type="EMBL" id="NTHN02000068">
    <property type="protein sequence ID" value="MCT4373097.1"/>
    <property type="molecule type" value="Genomic_DNA"/>
</dbReference>
<feature type="transmembrane region" description="Helical" evidence="1">
    <location>
        <begin position="36"/>
        <end position="59"/>
    </location>
</feature>
<dbReference type="GO" id="GO:0009389">
    <property type="term" value="F:dimethyl sulfoxide reductase activity"/>
    <property type="evidence" value="ECO:0007669"/>
    <property type="project" value="TreeGrafter"/>
</dbReference>